<organism evidence="2 3">
    <name type="scientific">Candidatus Borrelia fainii</name>
    <dbReference type="NCBI Taxonomy" id="2518322"/>
    <lineage>
        <taxon>Bacteria</taxon>
        <taxon>Pseudomonadati</taxon>
        <taxon>Spirochaetota</taxon>
        <taxon>Spirochaetia</taxon>
        <taxon>Spirochaetales</taxon>
        <taxon>Borreliaceae</taxon>
        <taxon>Borrelia</taxon>
    </lineage>
</organism>
<keyword evidence="1" id="KW-1133">Transmembrane helix</keyword>
<name>A0ABM8DL81_9SPIR</name>
<dbReference type="EMBL" id="AP027071">
    <property type="protein sequence ID" value="BDU63343.1"/>
    <property type="molecule type" value="Genomic_DNA"/>
</dbReference>
<evidence type="ECO:0000313" key="2">
    <source>
        <dbReference type="EMBL" id="BDU63343.1"/>
    </source>
</evidence>
<dbReference type="RefSeq" id="WP_281862182.1">
    <property type="nucleotide sequence ID" value="NZ_AP027071.1"/>
</dbReference>
<accession>A0ABM8DL81</accession>
<dbReference type="Proteomes" id="UP001317516">
    <property type="component" value="Plasmid p100"/>
</dbReference>
<geneLocation type="plasmid" evidence="2 3">
    <name>p100</name>
</geneLocation>
<keyword evidence="3" id="KW-1185">Reference proteome</keyword>
<keyword evidence="2" id="KW-0614">Plasmid</keyword>
<evidence type="ECO:0000313" key="3">
    <source>
        <dbReference type="Proteomes" id="UP001317516"/>
    </source>
</evidence>
<protein>
    <submittedName>
        <fullName evidence="2">Uncharacterized protein</fullName>
    </submittedName>
</protein>
<feature type="transmembrane region" description="Helical" evidence="1">
    <location>
        <begin position="6"/>
        <end position="25"/>
    </location>
</feature>
<sequence>MKKICVILGMFFISFIVTVLFYNFLYNFSDLSHRNIEVKDETCSVLNGAVKIFKDKFNNAITNFQQNNHNFNIPFYKFIPVFQHLESKINVYDATVKEKSANILERFDLSFDYTAGDTKIAYDLMCLLKEFTEPIDEILNGHPSDANLTGNSISKNVGIISIITFNLKRAMAMGKESV</sequence>
<evidence type="ECO:0000256" key="1">
    <source>
        <dbReference type="SAM" id="Phobius"/>
    </source>
</evidence>
<keyword evidence="1" id="KW-0472">Membrane</keyword>
<reference evidence="2 3" key="1">
    <citation type="submission" date="2022-11" db="EMBL/GenBank/DDBJ databases">
        <title>Genome sequence of clinical isolate of the human pathogenic Borrelia fainii.</title>
        <authorList>
            <person name="Itokawa K."/>
            <person name="Sato K."/>
            <person name="Qiu Y."/>
        </authorList>
    </citation>
    <scope>NUCLEOTIDE SEQUENCE [LARGE SCALE GENOMIC DNA]</scope>
    <source>
        <strain evidence="2 3">Qtaro</strain>
        <plasmid evidence="2 3">p100</plasmid>
    </source>
</reference>
<proteinExistence type="predicted"/>
<gene>
    <name evidence="2" type="ORF">BOFE_08830</name>
</gene>
<keyword evidence="1" id="KW-0812">Transmembrane</keyword>